<dbReference type="GO" id="GO:0015847">
    <property type="term" value="P:putrescine transport"/>
    <property type="evidence" value="ECO:0007669"/>
    <property type="project" value="UniProtKB-ARBA"/>
</dbReference>
<evidence type="ECO:0000256" key="3">
    <source>
        <dbReference type="ARBA" id="ARBA00022840"/>
    </source>
</evidence>
<name>A0A2V2LGT5_9RHOB</name>
<evidence type="ECO:0000256" key="1">
    <source>
        <dbReference type="ARBA" id="ARBA00022448"/>
    </source>
</evidence>
<dbReference type="SUPFAM" id="SSF50331">
    <property type="entry name" value="MOP-like"/>
    <property type="match status" value="1"/>
</dbReference>
<comment type="caution">
    <text evidence="5">The sequence shown here is derived from an EMBL/GenBank/DDBJ whole genome shotgun (WGS) entry which is preliminary data.</text>
</comment>
<keyword evidence="2" id="KW-0547">Nucleotide-binding</keyword>
<dbReference type="FunFam" id="3.40.50.300:FF:000133">
    <property type="entry name" value="Spermidine/putrescine import ATP-binding protein PotA"/>
    <property type="match status" value="1"/>
</dbReference>
<dbReference type="Pfam" id="PF00005">
    <property type="entry name" value="ABC_tran"/>
    <property type="match status" value="1"/>
</dbReference>
<dbReference type="InterPro" id="IPR017871">
    <property type="entry name" value="ABC_transporter-like_CS"/>
</dbReference>
<dbReference type="EMBL" id="QGKU01000060">
    <property type="protein sequence ID" value="PWR01113.1"/>
    <property type="molecule type" value="Genomic_DNA"/>
</dbReference>
<dbReference type="InterPro" id="IPR003439">
    <property type="entry name" value="ABC_transporter-like_ATP-bd"/>
</dbReference>
<dbReference type="RefSeq" id="WP_109813098.1">
    <property type="nucleotide sequence ID" value="NZ_QGKU01000060.1"/>
</dbReference>
<dbReference type="InterPro" id="IPR050093">
    <property type="entry name" value="ABC_SmlMolc_Importer"/>
</dbReference>
<dbReference type="PANTHER" id="PTHR42781:SF4">
    <property type="entry name" value="SPERMIDINE_PUTRESCINE IMPORT ATP-BINDING PROTEIN POTA"/>
    <property type="match status" value="1"/>
</dbReference>
<organism evidence="5 6">
    <name type="scientific">Meridianimarinicoccus roseus</name>
    <dbReference type="NCBI Taxonomy" id="2072018"/>
    <lineage>
        <taxon>Bacteria</taxon>
        <taxon>Pseudomonadati</taxon>
        <taxon>Pseudomonadota</taxon>
        <taxon>Alphaproteobacteria</taxon>
        <taxon>Rhodobacterales</taxon>
        <taxon>Paracoccaceae</taxon>
        <taxon>Meridianimarinicoccus</taxon>
    </lineage>
</organism>
<dbReference type="Pfam" id="PF08402">
    <property type="entry name" value="TOBE_2"/>
    <property type="match status" value="1"/>
</dbReference>
<dbReference type="Proteomes" id="UP000245680">
    <property type="component" value="Unassembled WGS sequence"/>
</dbReference>
<dbReference type="SUPFAM" id="SSF52540">
    <property type="entry name" value="P-loop containing nucleoside triphosphate hydrolases"/>
    <property type="match status" value="1"/>
</dbReference>
<dbReference type="GO" id="GO:0005524">
    <property type="term" value="F:ATP binding"/>
    <property type="evidence" value="ECO:0007669"/>
    <property type="project" value="UniProtKB-KW"/>
</dbReference>
<protein>
    <submittedName>
        <fullName evidence="5">ABC transporter ATP-binding protein</fullName>
    </submittedName>
</protein>
<dbReference type="GO" id="GO:0022857">
    <property type="term" value="F:transmembrane transporter activity"/>
    <property type="evidence" value="ECO:0007669"/>
    <property type="project" value="InterPro"/>
</dbReference>
<dbReference type="GO" id="GO:0016887">
    <property type="term" value="F:ATP hydrolysis activity"/>
    <property type="evidence" value="ECO:0007669"/>
    <property type="project" value="InterPro"/>
</dbReference>
<keyword evidence="1" id="KW-0813">Transport</keyword>
<dbReference type="InterPro" id="IPR003593">
    <property type="entry name" value="AAA+_ATPase"/>
</dbReference>
<dbReference type="Gene3D" id="3.40.50.300">
    <property type="entry name" value="P-loop containing nucleotide triphosphate hydrolases"/>
    <property type="match status" value="1"/>
</dbReference>
<evidence type="ECO:0000259" key="4">
    <source>
        <dbReference type="PROSITE" id="PS50893"/>
    </source>
</evidence>
<dbReference type="InterPro" id="IPR008995">
    <property type="entry name" value="Mo/tungstate-bd_C_term_dom"/>
</dbReference>
<dbReference type="PROSITE" id="PS50893">
    <property type="entry name" value="ABC_TRANSPORTER_2"/>
    <property type="match status" value="1"/>
</dbReference>
<dbReference type="InterPro" id="IPR013611">
    <property type="entry name" value="Transp-assoc_OB_typ2"/>
</dbReference>
<gene>
    <name evidence="5" type="ORF">DKT77_18290</name>
</gene>
<dbReference type="AlphaFoldDB" id="A0A2V2LGT5"/>
<accession>A0A2V2LGT5</accession>
<keyword evidence="6" id="KW-1185">Reference proteome</keyword>
<sequence length="344" mass="36887">MTAPVRIDGVSHRFEAFEALRDIRLDIAAGEYVTLLGPSGCGKTTLLSVLGGFVDPTEGRVLIGGRDVTRLAPARRPTTTVFQDYALFPHMTLRDNVGFGLRMAGQGRRVRHARAHEMLALVGLETAADKRPHALSGGQRQRVALARALAVDPEVLLLDEPLGALDLALRRSMQDELKTIQRKIGTTFIHVTHDQEEAMAIADRIVVMNRGRIEDEGPPARIYRAPRSLFAAAFMGETNRVPARATGTALETPFGTLPHRGPAGEATLCLRPEAIGPAPGGLALGPARVRDAAFFGTHCRVHVLPDAAPGLTLIAHLPPGELPAPGDLLHLNAATDPLTVFAME</sequence>
<evidence type="ECO:0000313" key="6">
    <source>
        <dbReference type="Proteomes" id="UP000245680"/>
    </source>
</evidence>
<keyword evidence="3 5" id="KW-0067">ATP-binding</keyword>
<reference evidence="5 6" key="1">
    <citation type="submission" date="2018-05" db="EMBL/GenBank/DDBJ databases">
        <title>Rhodobacteraceae gen. nov., sp. nov. isolated from sea water.</title>
        <authorList>
            <person name="Ren Y."/>
        </authorList>
    </citation>
    <scope>NUCLEOTIDE SEQUENCE [LARGE SCALE GENOMIC DNA]</scope>
    <source>
        <strain evidence="5 6">TG-679</strain>
    </source>
</reference>
<evidence type="ECO:0000256" key="2">
    <source>
        <dbReference type="ARBA" id="ARBA00022741"/>
    </source>
</evidence>
<dbReference type="PROSITE" id="PS00211">
    <property type="entry name" value="ABC_TRANSPORTER_1"/>
    <property type="match status" value="1"/>
</dbReference>
<proteinExistence type="predicted"/>
<feature type="domain" description="ABC transporter" evidence="4">
    <location>
        <begin position="5"/>
        <end position="235"/>
    </location>
</feature>
<evidence type="ECO:0000313" key="5">
    <source>
        <dbReference type="EMBL" id="PWR01113.1"/>
    </source>
</evidence>
<dbReference type="GO" id="GO:0043190">
    <property type="term" value="C:ATP-binding cassette (ABC) transporter complex"/>
    <property type="evidence" value="ECO:0007669"/>
    <property type="project" value="InterPro"/>
</dbReference>
<dbReference type="PANTHER" id="PTHR42781">
    <property type="entry name" value="SPERMIDINE/PUTRESCINE IMPORT ATP-BINDING PROTEIN POTA"/>
    <property type="match status" value="1"/>
</dbReference>
<dbReference type="SMART" id="SM00382">
    <property type="entry name" value="AAA"/>
    <property type="match status" value="1"/>
</dbReference>
<dbReference type="OrthoDB" id="9802264at2"/>
<dbReference type="InterPro" id="IPR027417">
    <property type="entry name" value="P-loop_NTPase"/>
</dbReference>